<dbReference type="OrthoDB" id="7042322at2759"/>
<evidence type="ECO:0000313" key="5">
    <source>
        <dbReference type="Proteomes" id="UP000650833"/>
    </source>
</evidence>
<dbReference type="SUPFAM" id="SSF53383">
    <property type="entry name" value="PLP-dependent transferases"/>
    <property type="match status" value="1"/>
</dbReference>
<dbReference type="PANTHER" id="PTHR43795:SF39">
    <property type="entry name" value="AMINOTRANSFERASE CLASS I_CLASSII DOMAIN-CONTAINING PROTEIN"/>
    <property type="match status" value="1"/>
</dbReference>
<dbReference type="Proteomes" id="UP000650833">
    <property type="component" value="Unassembled WGS sequence"/>
</dbReference>
<dbReference type="CDD" id="cd00609">
    <property type="entry name" value="AAT_like"/>
    <property type="match status" value="1"/>
</dbReference>
<dbReference type="InterPro" id="IPR050478">
    <property type="entry name" value="Ethylene_sulfur-biosynth"/>
</dbReference>
<dbReference type="GO" id="GO:0006520">
    <property type="term" value="P:amino acid metabolic process"/>
    <property type="evidence" value="ECO:0007669"/>
    <property type="project" value="TreeGrafter"/>
</dbReference>
<evidence type="ECO:0000259" key="3">
    <source>
        <dbReference type="Pfam" id="PF00155"/>
    </source>
</evidence>
<dbReference type="Gene3D" id="3.90.1150.10">
    <property type="entry name" value="Aspartate Aminotransferase, domain 1"/>
    <property type="match status" value="1"/>
</dbReference>
<dbReference type="InterPro" id="IPR015422">
    <property type="entry name" value="PyrdxlP-dep_Trfase_small"/>
</dbReference>
<dbReference type="GO" id="GO:0030170">
    <property type="term" value="F:pyridoxal phosphate binding"/>
    <property type="evidence" value="ECO:0007669"/>
    <property type="project" value="InterPro"/>
</dbReference>
<comment type="caution">
    <text evidence="4">The sequence shown here is derived from an EMBL/GenBank/DDBJ whole genome shotgun (WGS) entry which is preliminary data.</text>
</comment>
<keyword evidence="2" id="KW-0663">Pyridoxal phosphate</keyword>
<dbReference type="PANTHER" id="PTHR43795">
    <property type="entry name" value="BIFUNCTIONAL ASPARTATE AMINOTRANSFERASE AND GLUTAMATE/ASPARTATE-PREPHENATE AMINOTRANSFERASE-RELATED"/>
    <property type="match status" value="1"/>
</dbReference>
<protein>
    <recommendedName>
        <fullName evidence="3">Aminotransferase class I/classII large domain-containing protein</fullName>
    </recommendedName>
</protein>
<gene>
    <name evidence="4" type="ORF">INT46_011747</name>
</gene>
<dbReference type="AlphaFoldDB" id="A0A8H7UM48"/>
<dbReference type="Pfam" id="PF00155">
    <property type="entry name" value="Aminotran_1_2"/>
    <property type="match status" value="1"/>
</dbReference>
<organism evidence="4 5">
    <name type="scientific">Mucor plumbeus</name>
    <dbReference type="NCBI Taxonomy" id="97098"/>
    <lineage>
        <taxon>Eukaryota</taxon>
        <taxon>Fungi</taxon>
        <taxon>Fungi incertae sedis</taxon>
        <taxon>Mucoromycota</taxon>
        <taxon>Mucoromycotina</taxon>
        <taxon>Mucoromycetes</taxon>
        <taxon>Mucorales</taxon>
        <taxon>Mucorineae</taxon>
        <taxon>Mucoraceae</taxon>
        <taxon>Mucor</taxon>
    </lineage>
</organism>
<comment type="similarity">
    <text evidence="1">Belongs to the class-I pyridoxal-phosphate-dependent aminotransferase family.</text>
</comment>
<dbReference type="Gene3D" id="3.40.640.10">
    <property type="entry name" value="Type I PLP-dependent aspartate aminotransferase-like (Major domain)"/>
    <property type="match status" value="1"/>
</dbReference>
<keyword evidence="5" id="KW-1185">Reference proteome</keyword>
<sequence length="428" mass="48843">MTSISKRASKTLAVECPLNKALMQVIHKLQHPEFNPQGALNLGLAHNDLLHEKVFKKVLCQQCLQIEPNDVNYGAPHGSQRLLGLLQLFFTKHFKPHYPLQSDHIFTQTGAGASVNQLIMSIADEGDYCMLPGPYYGAFDLDISVHTGVNIIEVFPHELVDTTIDGDELERVYQQAKSEGKKITCILVTNPDNPLGRCYSQQDIETFLKFASMHNLHLIFDEIYALSSFSHLIETCKQDPFQSVLSVNYKDFIDPTLVHVIYGMSKDFAVNGFRVGFIIDQFNEPLRLALIRSAGFSYTSTIMDRLLSNLFSDEIWIDEYLQENRQLLAETYVKTTQFLSENNIDFIPGEAGPFFMIDIRSIVRRNHNREATFDDENQIWHNMITHGVYLAPGFVFHSQVPGFFRLTFALPWKTLEHGLNIMLKSFNI</sequence>
<evidence type="ECO:0000256" key="1">
    <source>
        <dbReference type="ARBA" id="ARBA00007441"/>
    </source>
</evidence>
<evidence type="ECO:0000313" key="4">
    <source>
        <dbReference type="EMBL" id="KAG2191136.1"/>
    </source>
</evidence>
<feature type="domain" description="Aminotransferase class I/classII large" evidence="3">
    <location>
        <begin position="43"/>
        <end position="419"/>
    </location>
</feature>
<dbReference type="PRINTS" id="PR00753">
    <property type="entry name" value="ACCSYNTHASE"/>
</dbReference>
<dbReference type="InterPro" id="IPR004839">
    <property type="entry name" value="Aminotransferase_I/II_large"/>
</dbReference>
<dbReference type="InterPro" id="IPR015424">
    <property type="entry name" value="PyrdxlP-dep_Trfase"/>
</dbReference>
<accession>A0A8H7UM48</accession>
<dbReference type="InterPro" id="IPR004838">
    <property type="entry name" value="NHTrfase_class1_PyrdxlP-BS"/>
</dbReference>
<name>A0A8H7UM48_9FUNG</name>
<proteinExistence type="inferred from homology"/>
<dbReference type="InterPro" id="IPR015421">
    <property type="entry name" value="PyrdxlP-dep_Trfase_major"/>
</dbReference>
<dbReference type="GO" id="GO:0008483">
    <property type="term" value="F:transaminase activity"/>
    <property type="evidence" value="ECO:0007669"/>
    <property type="project" value="TreeGrafter"/>
</dbReference>
<reference evidence="4" key="1">
    <citation type="submission" date="2020-12" db="EMBL/GenBank/DDBJ databases">
        <title>Metabolic potential, ecology and presence of endohyphal bacteria is reflected in genomic diversity of Mucoromycotina.</title>
        <authorList>
            <person name="Muszewska A."/>
            <person name="Okrasinska A."/>
            <person name="Steczkiewicz K."/>
            <person name="Drgas O."/>
            <person name="Orlowska M."/>
            <person name="Perlinska-Lenart U."/>
            <person name="Aleksandrzak-Piekarczyk T."/>
            <person name="Szatraj K."/>
            <person name="Zielenkiewicz U."/>
            <person name="Pilsyk S."/>
            <person name="Malc E."/>
            <person name="Mieczkowski P."/>
            <person name="Kruszewska J.S."/>
            <person name="Biernat P."/>
            <person name="Pawlowska J."/>
        </authorList>
    </citation>
    <scope>NUCLEOTIDE SEQUENCE</scope>
    <source>
        <strain evidence="4">CBS 226.32</strain>
    </source>
</reference>
<dbReference type="PROSITE" id="PS00105">
    <property type="entry name" value="AA_TRANSFER_CLASS_1"/>
    <property type="match status" value="1"/>
</dbReference>
<dbReference type="EMBL" id="JAEPRC010000859">
    <property type="protein sequence ID" value="KAG2191136.1"/>
    <property type="molecule type" value="Genomic_DNA"/>
</dbReference>
<evidence type="ECO:0000256" key="2">
    <source>
        <dbReference type="ARBA" id="ARBA00022898"/>
    </source>
</evidence>